<keyword evidence="3" id="KW-0804">Transcription</keyword>
<dbReference type="Proteomes" id="UP000009084">
    <property type="component" value="Unassembled WGS sequence"/>
</dbReference>
<sequence>MGPNGSRRPHVKSRNGCAQCKARRIKCDELPPRCRNCQKRRIRCDYEDLFGLNSQVPTSAKPPEPNLKIYIHPLSGVTSGVSSKTQDQALSRAVSQAACLNAPLERSLGPSPFSSEDMELIHHYATITSLTLAEDGRKRKLWQHAIPQQAQLFPFLLNNLLSLAALHLAHLRPSEQGRFTYLAAKHQSQCIKAAQRRKPGITHENCSAVIVCSGLLLLHELAVLHPSYFVHARSTDPLDEFLDKVLLMRRILILWKMGMPMFKTGPVRDLVLHSHKMHGARSPVLRDARAATEQLRELNACLTGGEDERAAYAAAIDRLWECYEEALCIPSDWVMTISWPFYVPESYIELLTQKRPLALVIITHFVTLLSFPANRWWANGWPGPVVRALARNVEGPWRVALEWPARMVGVEICKEGFGREEKQPLIVKYLSARSQNKNNLVYQNVGL</sequence>
<dbReference type="VEuPathDB" id="FungiDB:CPC735_010990"/>
<evidence type="ECO:0000256" key="2">
    <source>
        <dbReference type="ARBA" id="ARBA00023125"/>
    </source>
</evidence>
<name>C5NZW9_COCP7</name>
<protein>
    <submittedName>
        <fullName evidence="7">Fungal Zn binuclear cluster domain containing protein</fullName>
    </submittedName>
</protein>
<keyword evidence="4" id="KW-0539">Nucleus</keyword>
<dbReference type="CDD" id="cd00067">
    <property type="entry name" value="GAL4"/>
    <property type="match status" value="1"/>
</dbReference>
<evidence type="ECO:0000256" key="1">
    <source>
        <dbReference type="ARBA" id="ARBA00023015"/>
    </source>
</evidence>
<keyword evidence="2" id="KW-0238">DNA-binding</keyword>
<evidence type="ECO:0000313" key="7">
    <source>
        <dbReference type="EMBL" id="EER29746.1"/>
    </source>
</evidence>
<gene>
    <name evidence="7" type="ORF">CPC735_000020</name>
    <name evidence="6" type="ORF">CPC735_010990</name>
</gene>
<dbReference type="InterPro" id="IPR001138">
    <property type="entry name" value="Zn2Cys6_DnaBD"/>
</dbReference>
<dbReference type="SMART" id="SM00066">
    <property type="entry name" value="GAL4"/>
    <property type="match status" value="1"/>
</dbReference>
<dbReference type="PROSITE" id="PS00463">
    <property type="entry name" value="ZN2_CY6_FUNGAL_1"/>
    <property type="match status" value="1"/>
</dbReference>
<dbReference type="PROSITE" id="PS50048">
    <property type="entry name" value="ZN2_CY6_FUNGAL_2"/>
    <property type="match status" value="1"/>
</dbReference>
<dbReference type="PANTHER" id="PTHR47784">
    <property type="entry name" value="STEROL UPTAKE CONTROL PROTEIN 2"/>
    <property type="match status" value="1"/>
</dbReference>
<dbReference type="OrthoDB" id="4937900at2759"/>
<dbReference type="EMBL" id="ACFW01000004">
    <property type="protein sequence ID" value="EER29746.1"/>
    <property type="molecule type" value="Genomic_DNA"/>
</dbReference>
<dbReference type="GO" id="GO:0003677">
    <property type="term" value="F:DNA binding"/>
    <property type="evidence" value="ECO:0007669"/>
    <property type="project" value="UniProtKB-KW"/>
</dbReference>
<accession>C5NZW9</accession>
<dbReference type="SUPFAM" id="SSF57701">
    <property type="entry name" value="Zn2/Cys6 DNA-binding domain"/>
    <property type="match status" value="1"/>
</dbReference>
<comment type="caution">
    <text evidence="7">The sequence shown here is derived from an EMBL/GenBank/DDBJ whole genome shotgun (WGS) entry which is preliminary data.</text>
</comment>
<proteinExistence type="predicted"/>
<feature type="domain" description="Zn(2)-C6 fungal-type" evidence="5">
    <location>
        <begin position="16"/>
        <end position="46"/>
    </location>
</feature>
<dbReference type="GO" id="GO:0008270">
    <property type="term" value="F:zinc ion binding"/>
    <property type="evidence" value="ECO:0007669"/>
    <property type="project" value="InterPro"/>
</dbReference>
<evidence type="ECO:0000256" key="4">
    <source>
        <dbReference type="ARBA" id="ARBA00023242"/>
    </source>
</evidence>
<evidence type="ECO:0000313" key="6">
    <source>
        <dbReference type="EMBL" id="EER26920.1"/>
    </source>
</evidence>
<keyword evidence="1" id="KW-0805">Transcription regulation</keyword>
<evidence type="ECO:0000256" key="3">
    <source>
        <dbReference type="ARBA" id="ARBA00023163"/>
    </source>
</evidence>
<dbReference type="AlphaFoldDB" id="C5NZW9"/>
<dbReference type="GO" id="GO:0001228">
    <property type="term" value="F:DNA-binding transcription activator activity, RNA polymerase II-specific"/>
    <property type="evidence" value="ECO:0007669"/>
    <property type="project" value="TreeGrafter"/>
</dbReference>
<dbReference type="Pfam" id="PF00172">
    <property type="entry name" value="Zn_clus"/>
    <property type="match status" value="1"/>
</dbReference>
<dbReference type="InterPro" id="IPR036864">
    <property type="entry name" value="Zn2-C6_fun-type_DNA-bd_sf"/>
</dbReference>
<evidence type="ECO:0000313" key="8">
    <source>
        <dbReference type="Proteomes" id="UP000009084"/>
    </source>
</evidence>
<evidence type="ECO:0000259" key="5">
    <source>
        <dbReference type="PROSITE" id="PS50048"/>
    </source>
</evidence>
<dbReference type="KEGG" id="cpw:9697387"/>
<dbReference type="VEuPathDB" id="FungiDB:CPC735_000020"/>
<dbReference type="Gene3D" id="4.10.240.10">
    <property type="entry name" value="Zn(2)-C6 fungal-type DNA-binding domain"/>
    <property type="match status" value="1"/>
</dbReference>
<dbReference type="PANTHER" id="PTHR47784:SF5">
    <property type="entry name" value="STEROL UPTAKE CONTROL PROTEIN 2"/>
    <property type="match status" value="1"/>
</dbReference>
<dbReference type="HOGENOM" id="CLU_024934_0_4_1"/>
<dbReference type="InterPro" id="IPR053157">
    <property type="entry name" value="Sterol_Uptake_Regulator"/>
</dbReference>
<organism evidence="7 8">
    <name type="scientific">Coccidioides posadasii (strain C735)</name>
    <name type="common">Valley fever fungus</name>
    <dbReference type="NCBI Taxonomy" id="222929"/>
    <lineage>
        <taxon>Eukaryota</taxon>
        <taxon>Fungi</taxon>
        <taxon>Dikarya</taxon>
        <taxon>Ascomycota</taxon>
        <taxon>Pezizomycotina</taxon>
        <taxon>Eurotiomycetes</taxon>
        <taxon>Eurotiomycetidae</taxon>
        <taxon>Onygenales</taxon>
        <taxon>Onygenaceae</taxon>
        <taxon>Coccidioides</taxon>
    </lineage>
</organism>
<dbReference type="EMBL" id="ACFW01000030">
    <property type="protein sequence ID" value="EER26920.1"/>
    <property type="molecule type" value="Genomic_DNA"/>
</dbReference>
<reference evidence="7 8" key="1">
    <citation type="journal article" date="2009" name="Genome Res.">
        <title>Comparative genomic analyses of the human fungal pathogens Coccidioides and their relatives.</title>
        <authorList>
            <person name="Sharpton T.J."/>
            <person name="Stajich J.E."/>
            <person name="Rounsley S.D."/>
            <person name="Gardner M.J."/>
            <person name="Wortman J.R."/>
            <person name="Jordar V.S."/>
            <person name="Maiti R."/>
            <person name="Kodira C.D."/>
            <person name="Neafsey D.E."/>
            <person name="Zeng Q."/>
            <person name="Hung C.-Y."/>
            <person name="McMahan C."/>
            <person name="Muszewska A."/>
            <person name="Grynberg M."/>
            <person name="Mandel M.A."/>
            <person name="Kellner E.M."/>
            <person name="Barker B.M."/>
            <person name="Galgiani J.N."/>
            <person name="Orbach M.J."/>
            <person name="Kirkland T.N."/>
            <person name="Cole G.T."/>
            <person name="Henn M.R."/>
            <person name="Birren B.W."/>
            <person name="Taylor J.W."/>
        </authorList>
    </citation>
    <scope>NUCLEOTIDE SEQUENCE [LARGE SCALE GENOMIC DNA]</scope>
    <source>
        <strain evidence="8">C735</strain>
        <strain evidence="7">C735 delta SOWgp</strain>
    </source>
</reference>